<dbReference type="EMBL" id="NKHU02000159">
    <property type="protein sequence ID" value="RHZ50508.1"/>
    <property type="molecule type" value="Genomic_DNA"/>
</dbReference>
<name>A0A397GLA9_ASPTH</name>
<keyword evidence="3" id="KW-1185">Reference proteome</keyword>
<reference evidence="2" key="1">
    <citation type="submission" date="2018-08" db="EMBL/GenBank/DDBJ databases">
        <title>Draft genome sequence of azole-resistant Aspergillus thermomutatus (Neosartorya pseudofischeri) strain HMR AF 39, isolated from a human nasal aspirate.</title>
        <authorList>
            <person name="Parent-Michaud M."/>
            <person name="Dufresne P.J."/>
            <person name="Fournier E."/>
            <person name="Martineau C."/>
            <person name="Moreira S."/>
            <person name="Perkins V."/>
            <person name="De Repentigny L."/>
            <person name="Dufresne S.F."/>
        </authorList>
    </citation>
    <scope>NUCLEOTIDE SEQUENCE [LARGE SCALE GENOMIC DNA]</scope>
    <source>
        <strain evidence="2">HMR AF 39</strain>
    </source>
</reference>
<evidence type="ECO:0000259" key="1">
    <source>
        <dbReference type="Pfam" id="PF00646"/>
    </source>
</evidence>
<gene>
    <name evidence="2" type="ORF">CDV56_103359</name>
</gene>
<dbReference type="SUPFAM" id="SSF81383">
    <property type="entry name" value="F-box domain"/>
    <property type="match status" value="1"/>
</dbReference>
<dbReference type="AlphaFoldDB" id="A0A397GLA9"/>
<sequence length="109" mass="12345">MAPSSTQSACGIPEILEMILLKLDMRTLLCMQRTCRFWLSMIRESPAIQKALYFIPIENTPGQEKAQNPLLVEAFPALFNLSDADNPDDGYVYDERTLATFDMMKTPPN</sequence>
<dbReference type="InterPro" id="IPR001810">
    <property type="entry name" value="F-box_dom"/>
</dbReference>
<protein>
    <recommendedName>
        <fullName evidence="1">F-box domain-containing protein</fullName>
    </recommendedName>
</protein>
<dbReference type="GeneID" id="38125333"/>
<dbReference type="Pfam" id="PF00646">
    <property type="entry name" value="F-box"/>
    <property type="match status" value="1"/>
</dbReference>
<organism evidence="2 3">
    <name type="scientific">Aspergillus thermomutatus</name>
    <name type="common">Neosartorya pseudofischeri</name>
    <dbReference type="NCBI Taxonomy" id="41047"/>
    <lineage>
        <taxon>Eukaryota</taxon>
        <taxon>Fungi</taxon>
        <taxon>Dikarya</taxon>
        <taxon>Ascomycota</taxon>
        <taxon>Pezizomycotina</taxon>
        <taxon>Eurotiomycetes</taxon>
        <taxon>Eurotiomycetidae</taxon>
        <taxon>Eurotiales</taxon>
        <taxon>Aspergillaceae</taxon>
        <taxon>Aspergillus</taxon>
        <taxon>Aspergillus subgen. Fumigati</taxon>
    </lineage>
</organism>
<dbReference type="RefSeq" id="XP_026612750.1">
    <property type="nucleotide sequence ID" value="XM_026756978.1"/>
</dbReference>
<dbReference type="InterPro" id="IPR036047">
    <property type="entry name" value="F-box-like_dom_sf"/>
</dbReference>
<dbReference type="Proteomes" id="UP000215305">
    <property type="component" value="Unassembled WGS sequence"/>
</dbReference>
<evidence type="ECO:0000313" key="2">
    <source>
        <dbReference type="EMBL" id="RHZ50508.1"/>
    </source>
</evidence>
<dbReference type="CDD" id="cd09917">
    <property type="entry name" value="F-box_SF"/>
    <property type="match status" value="1"/>
</dbReference>
<accession>A0A397GLA9</accession>
<comment type="caution">
    <text evidence="2">The sequence shown here is derived from an EMBL/GenBank/DDBJ whole genome shotgun (WGS) entry which is preliminary data.</text>
</comment>
<evidence type="ECO:0000313" key="3">
    <source>
        <dbReference type="Proteomes" id="UP000215305"/>
    </source>
</evidence>
<proteinExistence type="predicted"/>
<feature type="domain" description="F-box" evidence="1">
    <location>
        <begin position="13"/>
        <end position="44"/>
    </location>
</feature>
<dbReference type="OrthoDB" id="3800738at2759"/>
<dbReference type="VEuPathDB" id="FungiDB:CDV56_103359"/>